<evidence type="ECO:0008006" key="5">
    <source>
        <dbReference type="Google" id="ProtNLM"/>
    </source>
</evidence>
<dbReference type="EMBL" id="JRXE01000033">
    <property type="protein sequence ID" value="KOC87729.1"/>
    <property type="molecule type" value="Genomic_DNA"/>
</dbReference>
<dbReference type="SUPFAM" id="SSF46894">
    <property type="entry name" value="C-terminal effector domain of the bipartite response regulators"/>
    <property type="match status" value="1"/>
</dbReference>
<evidence type="ECO:0000313" key="3">
    <source>
        <dbReference type="Proteomes" id="UP000036851"/>
    </source>
</evidence>
<dbReference type="RefSeq" id="WP_052902209.1">
    <property type="nucleotide sequence ID" value="NZ_JRXE01000033.1"/>
</dbReference>
<accession>A0A0L7TDN5</accession>
<organism evidence="2 3">
    <name type="scientific">Winslowiella iniecta</name>
    <dbReference type="NCBI Taxonomy" id="1560201"/>
    <lineage>
        <taxon>Bacteria</taxon>
        <taxon>Pseudomonadati</taxon>
        <taxon>Pseudomonadota</taxon>
        <taxon>Gammaproteobacteria</taxon>
        <taxon>Enterobacterales</taxon>
        <taxon>Erwiniaceae</taxon>
        <taxon>Winslowiella</taxon>
    </lineage>
</organism>
<dbReference type="GO" id="GO:0006355">
    <property type="term" value="P:regulation of DNA-templated transcription"/>
    <property type="evidence" value="ECO:0007669"/>
    <property type="project" value="InterPro"/>
</dbReference>
<dbReference type="InterPro" id="IPR016032">
    <property type="entry name" value="Sig_transdc_resp-reg_C-effctor"/>
</dbReference>
<evidence type="ECO:0000313" key="4">
    <source>
        <dbReference type="Proteomes" id="UP000037088"/>
    </source>
</evidence>
<sequence>MFFSASDINIHDVYAYFIRGTEMYSIHSSDSLLGFSISSVVSYLKHDRGKAGFSKRICFTDQYYEQLESLVSKSLEDKSEIVVIFTHQHHSPINIGGLIILISLHTSLSGIYQLFFNLSAKQDFFLKEVMLSQTEKLFLFLYYKNWDVGMISSFLGLQVKTVINTKYFLKKKYGIKDDIMFVTLSKVTFIYFNSFS</sequence>
<gene>
    <name evidence="1" type="ORF">NG42_19175</name>
    <name evidence="2" type="ORF">NG43_11025</name>
</gene>
<comment type="caution">
    <text evidence="2">The sequence shown here is derived from an EMBL/GenBank/DDBJ whole genome shotgun (WGS) entry which is preliminary data.</text>
</comment>
<dbReference type="GO" id="GO:0003677">
    <property type="term" value="F:DNA binding"/>
    <property type="evidence" value="ECO:0007669"/>
    <property type="project" value="InterPro"/>
</dbReference>
<protein>
    <recommendedName>
        <fullName evidence="5">HTH luxR-type domain-containing protein</fullName>
    </recommendedName>
</protein>
<dbReference type="EMBL" id="JRXF01000015">
    <property type="protein sequence ID" value="KOC93341.1"/>
    <property type="molecule type" value="Genomic_DNA"/>
</dbReference>
<evidence type="ECO:0000313" key="1">
    <source>
        <dbReference type="EMBL" id="KOC87729.1"/>
    </source>
</evidence>
<proteinExistence type="predicted"/>
<reference evidence="3 4" key="1">
    <citation type="journal article" date="2015" name="Int. J. Syst. Evol. Microbiol.">
        <title>Erwinia iniecta sp. nov., isolated from Russian wheat aphids (Diuraphis noxia).</title>
        <authorList>
            <person name="Campillo T."/>
            <person name="Luna E."/>
            <person name="Portier P."/>
            <person name="Fischer-Le Saux M."/>
            <person name="Lapitan N."/>
            <person name="Tisserat N.A."/>
            <person name="Leach J.E."/>
        </authorList>
    </citation>
    <scope>NUCLEOTIDE SEQUENCE [LARGE SCALE GENOMIC DNA]</scope>
    <source>
        <strain evidence="1 4">B120</strain>
        <strain evidence="2 3">B149</strain>
    </source>
</reference>
<dbReference type="OrthoDB" id="9975514at2"/>
<keyword evidence="4" id="KW-1185">Reference proteome</keyword>
<dbReference type="PATRIC" id="fig|1560201.3.peg.4062"/>
<dbReference type="Proteomes" id="UP000036851">
    <property type="component" value="Unassembled WGS sequence"/>
</dbReference>
<name>A0A0L7TDN5_9GAMM</name>
<evidence type="ECO:0000313" key="2">
    <source>
        <dbReference type="EMBL" id="KOC93341.1"/>
    </source>
</evidence>
<dbReference type="AlphaFoldDB" id="A0A0L7TDN5"/>
<dbReference type="Proteomes" id="UP000037088">
    <property type="component" value="Unassembled WGS sequence"/>
</dbReference>